<evidence type="ECO:0000256" key="4">
    <source>
        <dbReference type="PROSITE-ProRule" id="PRU00176"/>
    </source>
</evidence>
<dbReference type="SMART" id="SM00360">
    <property type="entry name" value="RRM"/>
    <property type="match status" value="1"/>
</dbReference>
<feature type="compositionally biased region" description="Polar residues" evidence="5">
    <location>
        <begin position="805"/>
        <end position="829"/>
    </location>
</feature>
<dbReference type="CDD" id="cd12417">
    <property type="entry name" value="RRM_SAFB_like"/>
    <property type="match status" value="1"/>
</dbReference>
<dbReference type="PROSITE" id="PS50800">
    <property type="entry name" value="SAP"/>
    <property type="match status" value="1"/>
</dbReference>
<feature type="compositionally biased region" description="Basic and acidic residues" evidence="5">
    <location>
        <begin position="1072"/>
        <end position="1085"/>
    </location>
</feature>
<evidence type="ECO:0000259" key="7">
    <source>
        <dbReference type="PROSITE" id="PS50800"/>
    </source>
</evidence>
<feature type="compositionally biased region" description="Basic and acidic residues" evidence="5">
    <location>
        <begin position="266"/>
        <end position="301"/>
    </location>
</feature>
<dbReference type="SUPFAM" id="SSF68906">
    <property type="entry name" value="SAP domain"/>
    <property type="match status" value="1"/>
</dbReference>
<feature type="region of interest" description="Disordered" evidence="5">
    <location>
        <begin position="1194"/>
        <end position="1225"/>
    </location>
</feature>
<feature type="compositionally biased region" description="Acidic residues" evidence="5">
    <location>
        <begin position="78"/>
        <end position="102"/>
    </location>
</feature>
<feature type="compositionally biased region" description="Basic and acidic residues" evidence="5">
    <location>
        <begin position="1006"/>
        <end position="1040"/>
    </location>
</feature>
<accession>A0ABM0GPB5</accession>
<dbReference type="SUPFAM" id="SSF54928">
    <property type="entry name" value="RNA-binding domain, RBD"/>
    <property type="match status" value="1"/>
</dbReference>
<evidence type="ECO:0000256" key="5">
    <source>
        <dbReference type="SAM" id="MobiDB-lite"/>
    </source>
</evidence>
<evidence type="ECO:0000256" key="3">
    <source>
        <dbReference type="ARBA" id="ARBA00023242"/>
    </source>
</evidence>
<name>A0ABM0GPB5_SACKO</name>
<dbReference type="InterPro" id="IPR003034">
    <property type="entry name" value="SAP_dom"/>
</dbReference>
<reference evidence="9" key="1">
    <citation type="submission" date="2025-08" db="UniProtKB">
        <authorList>
            <consortium name="RefSeq"/>
        </authorList>
    </citation>
    <scope>IDENTIFICATION</scope>
    <source>
        <tissue evidence="9">Testes</tissue>
    </source>
</reference>
<comment type="subcellular location">
    <subcellularLocation>
        <location evidence="1">Nucleus</location>
    </subcellularLocation>
</comment>
<feature type="compositionally biased region" description="Low complexity" evidence="5">
    <location>
        <begin position="335"/>
        <end position="360"/>
    </location>
</feature>
<feature type="compositionally biased region" description="Basic and acidic residues" evidence="5">
    <location>
        <begin position="473"/>
        <end position="492"/>
    </location>
</feature>
<dbReference type="InterPro" id="IPR035979">
    <property type="entry name" value="RBD_domain_sf"/>
</dbReference>
<feature type="compositionally biased region" description="Low complexity" evidence="5">
    <location>
        <begin position="377"/>
        <end position="386"/>
    </location>
</feature>
<feature type="region of interest" description="Disordered" evidence="5">
    <location>
        <begin position="466"/>
        <end position="639"/>
    </location>
</feature>
<dbReference type="Proteomes" id="UP000694865">
    <property type="component" value="Unplaced"/>
</dbReference>
<organism evidence="8 9">
    <name type="scientific">Saccoglossus kowalevskii</name>
    <name type="common">Acorn worm</name>
    <dbReference type="NCBI Taxonomy" id="10224"/>
    <lineage>
        <taxon>Eukaryota</taxon>
        <taxon>Metazoa</taxon>
        <taxon>Hemichordata</taxon>
        <taxon>Enteropneusta</taxon>
        <taxon>Harrimaniidae</taxon>
        <taxon>Saccoglossus</taxon>
    </lineage>
</organism>
<dbReference type="Pfam" id="PF02037">
    <property type="entry name" value="SAP"/>
    <property type="match status" value="1"/>
</dbReference>
<feature type="compositionally biased region" description="Basic and acidic residues" evidence="5">
    <location>
        <begin position="105"/>
        <end position="156"/>
    </location>
</feature>
<feature type="compositionally biased region" description="Polar residues" evidence="5">
    <location>
        <begin position="913"/>
        <end position="927"/>
    </location>
</feature>
<dbReference type="RefSeq" id="XP_002734342.1">
    <property type="nucleotide sequence ID" value="XM_002734296.2"/>
</dbReference>
<feature type="compositionally biased region" description="Basic and acidic residues" evidence="5">
    <location>
        <begin position="877"/>
        <end position="911"/>
    </location>
</feature>
<evidence type="ECO:0000259" key="6">
    <source>
        <dbReference type="PROSITE" id="PS50102"/>
    </source>
</evidence>
<dbReference type="Gene3D" id="3.30.70.330">
    <property type="match status" value="1"/>
</dbReference>
<dbReference type="InterPro" id="IPR051738">
    <property type="entry name" value="SAF_Modulators"/>
</dbReference>
<protein>
    <submittedName>
        <fullName evidence="9">SAFB-like transcription modulator-like isoform X1</fullName>
    </submittedName>
</protein>
<dbReference type="PANTHER" id="PTHR15683:SF8">
    <property type="entry name" value="SCAFFOLD ATTACHMENT FACTOR B, ISOFORM B"/>
    <property type="match status" value="1"/>
</dbReference>
<feature type="compositionally biased region" description="Basic and acidic residues" evidence="5">
    <location>
        <begin position="668"/>
        <end position="748"/>
    </location>
</feature>
<dbReference type="PANTHER" id="PTHR15683">
    <property type="entry name" value="SCAFFOLD ATTACHMENT FACTOR B-RELATED"/>
    <property type="match status" value="1"/>
</dbReference>
<feature type="compositionally biased region" description="Low complexity" evidence="5">
    <location>
        <begin position="970"/>
        <end position="991"/>
    </location>
</feature>
<feature type="region of interest" description="Disordered" evidence="5">
    <location>
        <begin position="43"/>
        <end position="229"/>
    </location>
</feature>
<feature type="compositionally biased region" description="Basic and acidic residues" evidence="5">
    <location>
        <begin position="361"/>
        <end position="375"/>
    </location>
</feature>
<evidence type="ECO:0000256" key="1">
    <source>
        <dbReference type="ARBA" id="ARBA00004123"/>
    </source>
</evidence>
<keyword evidence="2 4" id="KW-0694">RNA-binding</keyword>
<feature type="compositionally biased region" description="Basic and acidic residues" evidence="5">
    <location>
        <begin position="832"/>
        <end position="869"/>
    </location>
</feature>
<feature type="domain" description="RRM" evidence="6">
    <location>
        <begin position="387"/>
        <end position="465"/>
    </location>
</feature>
<proteinExistence type="predicted"/>
<dbReference type="InterPro" id="IPR036361">
    <property type="entry name" value="SAP_dom_sf"/>
</dbReference>
<gene>
    <name evidence="9" type="primary">LOC100374524</name>
</gene>
<dbReference type="Pfam" id="PF00076">
    <property type="entry name" value="RRM_1"/>
    <property type="match status" value="1"/>
</dbReference>
<feature type="compositionally biased region" description="Basic and acidic residues" evidence="5">
    <location>
        <begin position="576"/>
        <end position="592"/>
    </location>
</feature>
<feature type="compositionally biased region" description="Basic and acidic residues" evidence="5">
    <location>
        <begin position="599"/>
        <end position="639"/>
    </location>
</feature>
<dbReference type="InterPro" id="IPR012677">
    <property type="entry name" value="Nucleotide-bd_a/b_plait_sf"/>
</dbReference>
<keyword evidence="3" id="KW-0539">Nucleus</keyword>
<feature type="domain" description="SAP" evidence="7">
    <location>
        <begin position="9"/>
        <end position="43"/>
    </location>
</feature>
<evidence type="ECO:0000313" key="9">
    <source>
        <dbReference type="RefSeq" id="XP_002734342.1"/>
    </source>
</evidence>
<feature type="compositionally biased region" description="Basic and acidic residues" evidence="5">
    <location>
        <begin position="309"/>
        <end position="334"/>
    </location>
</feature>
<feature type="compositionally biased region" description="Basic and acidic residues" evidence="5">
    <location>
        <begin position="515"/>
        <end position="551"/>
    </location>
</feature>
<sequence>MAETIKKKVTELRVIDLRAELEKRGQEKAGIKAVLIERLQKAIEGEGGDPEYISLEKQTTPGKRTPIRKGRGKSLEKDGDEVLDDSQTEEDAEEPMEVEESETANAKDEKNGDEKEEKDEKVTKEDDKEDNKTEDAVEMETESKTEKEKEVNGEDKDVAEDEEDLNDVININVDEDQLLLIEDEVEGSSDEKVSSSQDTPTKDDGDAAATVPEPPTPGSAPVIAPLTKEDTIKMDTSAIAKSDDNVSLVVHADDQSIMELDSDLQENQKKPAEKLEAEKSPKKEDTETKTELAEDEKKPDDVEQTAESTEDKKDETKKEDMVDKNADDAAESTKDSSTPTKKSPSSTSSSARTKSTSTSKDTGKSTAKDEKDRRGSSSRSASASSGKNLWVSNLSSTTKATDLKSAFSKYGKVIGAKIVTNAHSPGARCYGFVTMSSHAEANKAFHHLHRTELHGRIIYVEWAKTDPAASSRKPTDKKDTPSKTSDAKKPETAKTTTAAKTSPKKDVASDGSTATKKEGDKSSTTTAKKDDKTEKKVDEKKGSSKPNEKDASGASGKGRTVVMDKSKGEPVVSLKPKKDGKPSTHSEHEKRKSSTPSQKSEKEILSFHQIKEMREKERKRQMEREMREIERRREKQRQEQVRIDRDILRRKQREEADKIRREREMLARERDRLEKERAERERLEQERMRLQRERIREQERLEREREEQRRLEAQIRLDQERRAGLKRSFENRNLPTRDNDPYFTDAKRVSLGYESTDVSRPDQNRYSDFDFRDRGTQLADNDRGTDSFERRVERYDRRDGRSLDTSDTGNRFSYTDTSTNVRRQDSGSFRTDNTRRDDVVRRDEPGRRDSAGTRREAPVRRDPYRKSDPVQRSVPVKRVDQRRDYGMRKPEPVSQRRDSLKSSRETGDRRIVTSKSDIGSRGRQSTGMRDDRAVVRHPTDRDRGRVDTLPDRSRDRGHQTLRDSRQTTQSSGMVRRMDSSSRGVVSGSRGSPDWKTDRGAVSGGRSEWKPDRGISSQDRRSDVRSTDRRDRPSDSGRRGGDSSYESRQQQTGHFSDVRRDHISDSWQSRGGIQDDRSLGRSETRGHGNQNFGPGLLGAPPPVGEEPQQWPQGGLENPTVNRHGERWPGSSSAELLLLTKSSNWTPETDRKYQPNQDGALSYDVRKNGFEYPKDRHQLQTTSAPVMRGSLRIARGRGLTKPPRGPYGRGNLGRGRVVSSRGRKLGR</sequence>
<dbReference type="InterPro" id="IPR000504">
    <property type="entry name" value="RRM_dom"/>
</dbReference>
<feature type="compositionally biased region" description="Basic and acidic residues" evidence="5">
    <location>
        <begin position="928"/>
        <end position="965"/>
    </location>
</feature>
<dbReference type="PROSITE" id="PS50102">
    <property type="entry name" value="RRM"/>
    <property type="match status" value="1"/>
</dbReference>
<feature type="compositionally biased region" description="Acidic residues" evidence="5">
    <location>
        <begin position="173"/>
        <end position="188"/>
    </location>
</feature>
<feature type="region of interest" description="Disordered" evidence="5">
    <location>
        <begin position="257"/>
        <end position="387"/>
    </location>
</feature>
<evidence type="ECO:0000313" key="8">
    <source>
        <dbReference type="Proteomes" id="UP000694865"/>
    </source>
</evidence>
<feature type="compositionally biased region" description="Acidic residues" evidence="5">
    <location>
        <begin position="157"/>
        <end position="166"/>
    </location>
</feature>
<feature type="region of interest" description="Disordered" evidence="5">
    <location>
        <begin position="668"/>
        <end position="1159"/>
    </location>
</feature>
<keyword evidence="8" id="KW-1185">Reference proteome</keyword>
<feature type="compositionally biased region" description="Basic and acidic residues" evidence="5">
    <location>
        <begin position="757"/>
        <end position="804"/>
    </location>
</feature>
<dbReference type="GeneID" id="100374524"/>
<evidence type="ECO:0000256" key="2">
    <source>
        <dbReference type="ARBA" id="ARBA00022884"/>
    </source>
</evidence>
<dbReference type="SMART" id="SM00513">
    <property type="entry name" value="SAP"/>
    <property type="match status" value="1"/>
</dbReference>
<feature type="compositionally biased region" description="Polar residues" evidence="5">
    <location>
        <begin position="1128"/>
        <end position="1145"/>
    </location>
</feature>